<dbReference type="EMBL" id="LVVY01000001">
    <property type="protein sequence ID" value="OAM84292.1"/>
    <property type="molecule type" value="Genomic_DNA"/>
</dbReference>
<gene>
    <name evidence="2" type="ORF">A3840_00545</name>
</gene>
<keyword evidence="1" id="KW-0732">Signal</keyword>
<organism evidence="2 3">
    <name type="scientific">Devosia elaeis</name>
    <dbReference type="NCBI Taxonomy" id="1770058"/>
    <lineage>
        <taxon>Bacteria</taxon>
        <taxon>Pseudomonadati</taxon>
        <taxon>Pseudomonadota</taxon>
        <taxon>Alphaproteobacteria</taxon>
        <taxon>Hyphomicrobiales</taxon>
        <taxon>Devosiaceae</taxon>
        <taxon>Devosia</taxon>
    </lineage>
</organism>
<comment type="caution">
    <text evidence="2">The sequence shown here is derived from an EMBL/GenBank/DDBJ whole genome shotgun (WGS) entry which is preliminary data.</text>
</comment>
<dbReference type="STRING" id="1770058.A3840_00545"/>
<feature type="signal peptide" evidence="1">
    <location>
        <begin position="1"/>
        <end position="22"/>
    </location>
</feature>
<evidence type="ECO:0000313" key="2">
    <source>
        <dbReference type="EMBL" id="OAM84292.1"/>
    </source>
</evidence>
<feature type="chain" id="PRO_5008088454" description="DUF306 domain-containing protein" evidence="1">
    <location>
        <begin position="23"/>
        <end position="125"/>
    </location>
</feature>
<reference evidence="2 3" key="1">
    <citation type="submission" date="2016-03" db="EMBL/GenBank/DDBJ databases">
        <title>Genome sequencing of Devosia sp. S37.</title>
        <authorList>
            <person name="Mohd Nor M."/>
        </authorList>
    </citation>
    <scope>NUCLEOTIDE SEQUENCE [LARGE SCALE GENOMIC DNA]</scope>
    <source>
        <strain evidence="2 3">S37</strain>
    </source>
</reference>
<dbReference type="AlphaFoldDB" id="A0A178I5T3"/>
<evidence type="ECO:0000313" key="3">
    <source>
        <dbReference type="Proteomes" id="UP000078389"/>
    </source>
</evidence>
<sequence length="125" mass="13284">MIANRIAIVALASAALAFPAMAQDRVKLDDLDADRLNSRQVLIEFEYDGGACEEVGEAQLGDVTDGTLAVTLQIASTAEVCTMQLVEHEIKEAIPAGPEVTRVEVTLLAPDGQVMAVDTTEVDKD</sequence>
<protein>
    <recommendedName>
        <fullName evidence="4">DUF306 domain-containing protein</fullName>
    </recommendedName>
</protein>
<name>A0A178I5T3_9HYPH</name>
<evidence type="ECO:0000256" key="1">
    <source>
        <dbReference type="SAM" id="SignalP"/>
    </source>
</evidence>
<dbReference type="OrthoDB" id="7950636at2"/>
<keyword evidence="3" id="KW-1185">Reference proteome</keyword>
<accession>A0A178I5T3</accession>
<dbReference type="RefSeq" id="WP_067450234.1">
    <property type="nucleotide sequence ID" value="NZ_LVVY01000001.1"/>
</dbReference>
<dbReference type="Proteomes" id="UP000078389">
    <property type="component" value="Unassembled WGS sequence"/>
</dbReference>
<evidence type="ECO:0008006" key="4">
    <source>
        <dbReference type="Google" id="ProtNLM"/>
    </source>
</evidence>
<proteinExistence type="predicted"/>